<proteinExistence type="predicted"/>
<dbReference type="Proteomes" id="UP000324800">
    <property type="component" value="Unassembled WGS sequence"/>
</dbReference>
<comment type="caution">
    <text evidence="2">The sequence shown here is derived from an EMBL/GenBank/DDBJ whole genome shotgun (WGS) entry which is preliminary data.</text>
</comment>
<organism evidence="2 3">
    <name type="scientific">Streblomastix strix</name>
    <dbReference type="NCBI Taxonomy" id="222440"/>
    <lineage>
        <taxon>Eukaryota</taxon>
        <taxon>Metamonada</taxon>
        <taxon>Preaxostyla</taxon>
        <taxon>Oxymonadida</taxon>
        <taxon>Streblomastigidae</taxon>
        <taxon>Streblomastix</taxon>
    </lineage>
</organism>
<evidence type="ECO:0000313" key="3">
    <source>
        <dbReference type="Proteomes" id="UP000324800"/>
    </source>
</evidence>
<feature type="compositionally biased region" description="Basic and acidic residues" evidence="1">
    <location>
        <begin position="85"/>
        <end position="103"/>
    </location>
</feature>
<name>A0A5J4UQ74_9EUKA</name>
<evidence type="ECO:0000256" key="1">
    <source>
        <dbReference type="SAM" id="MobiDB-lite"/>
    </source>
</evidence>
<dbReference type="EMBL" id="SNRW01013857">
    <property type="protein sequence ID" value="KAA6372141.1"/>
    <property type="molecule type" value="Genomic_DNA"/>
</dbReference>
<protein>
    <submittedName>
        <fullName evidence="2">Uncharacterized protein</fullName>
    </submittedName>
</protein>
<dbReference type="AlphaFoldDB" id="A0A5J4UQ74"/>
<gene>
    <name evidence="2" type="ORF">EZS28_032334</name>
</gene>
<evidence type="ECO:0000313" key="2">
    <source>
        <dbReference type="EMBL" id="KAA6372141.1"/>
    </source>
</evidence>
<feature type="region of interest" description="Disordered" evidence="1">
    <location>
        <begin position="79"/>
        <end position="131"/>
    </location>
</feature>
<accession>A0A5J4UQ74</accession>
<sequence length="233" mass="27714">MLFRDFLVQRSYALRYIGLRSNGQHHSRFGKGLLNVSVFIQRHVRHEYQTISEWKAFWREVDTDLYLDTVRMELDEDDNHHHHHDHDNDHDRNHSHERDRNDINEQLDLGGGRERRRVISSEGSRNGQKNDEWVVGLHREIERQQLKQFRIRSNGREQILPPIQTVSGAPVYIPGLRAVMEEAFRVANNISPNLDEESTVFWTSAESIKKEIHKLRIFKQPDNYSQHRIIKNN</sequence>
<reference evidence="2 3" key="1">
    <citation type="submission" date="2019-03" db="EMBL/GenBank/DDBJ databases">
        <title>Single cell metagenomics reveals metabolic interactions within the superorganism composed of flagellate Streblomastix strix and complex community of Bacteroidetes bacteria on its surface.</title>
        <authorList>
            <person name="Treitli S.C."/>
            <person name="Kolisko M."/>
            <person name="Husnik F."/>
            <person name="Keeling P."/>
            <person name="Hampl V."/>
        </authorList>
    </citation>
    <scope>NUCLEOTIDE SEQUENCE [LARGE SCALE GENOMIC DNA]</scope>
    <source>
        <strain evidence="2">ST1C</strain>
    </source>
</reference>